<name>A0A1Y1V214_9FUNG</name>
<feature type="domain" description="Josephin" evidence="8">
    <location>
        <begin position="11"/>
        <end position="204"/>
    </location>
</feature>
<dbReference type="GO" id="GO:0004843">
    <property type="term" value="F:cysteine-type deubiquitinase activity"/>
    <property type="evidence" value="ECO:0007669"/>
    <property type="project" value="UniProtKB-EC"/>
</dbReference>
<dbReference type="PANTHER" id="PTHR13291">
    <property type="entry name" value="JOSEPHIN 1, 2"/>
    <property type="match status" value="1"/>
</dbReference>
<evidence type="ECO:0000256" key="3">
    <source>
        <dbReference type="ARBA" id="ARBA00022670"/>
    </source>
</evidence>
<reference evidence="9 10" key="2">
    <citation type="submission" date="2016-08" db="EMBL/GenBank/DDBJ databases">
        <title>Pervasive Adenine N6-methylation of Active Genes in Fungi.</title>
        <authorList>
            <consortium name="DOE Joint Genome Institute"/>
            <person name="Mondo S.J."/>
            <person name="Dannebaum R.O."/>
            <person name="Kuo R.C."/>
            <person name="Labutti K."/>
            <person name="Haridas S."/>
            <person name="Kuo A."/>
            <person name="Salamov A."/>
            <person name="Ahrendt S.R."/>
            <person name="Lipzen A."/>
            <person name="Sullivan W."/>
            <person name="Andreopoulos W.B."/>
            <person name="Clum A."/>
            <person name="Lindquist E."/>
            <person name="Daum C."/>
            <person name="Ramamoorthy G.K."/>
            <person name="Gryganskyi A."/>
            <person name="Culley D."/>
            <person name="Magnuson J.K."/>
            <person name="James T.Y."/>
            <person name="O'Malley M.A."/>
            <person name="Stajich J.E."/>
            <person name="Spatafora J.W."/>
            <person name="Visel A."/>
            <person name="Grigoriev I.V."/>
        </authorList>
    </citation>
    <scope>NUCLEOTIDE SEQUENCE [LARGE SCALE GENOMIC DNA]</scope>
    <source>
        <strain evidence="10">finn</strain>
    </source>
</reference>
<evidence type="ECO:0000313" key="9">
    <source>
        <dbReference type="EMBL" id="ORX44838.1"/>
    </source>
</evidence>
<keyword evidence="10" id="KW-1185">Reference proteome</keyword>
<dbReference type="EC" id="3.4.19.12" evidence="2"/>
<dbReference type="PANTHER" id="PTHR13291:SF0">
    <property type="entry name" value="JOSEPHIN-LIKE PROTEIN"/>
    <property type="match status" value="1"/>
</dbReference>
<dbReference type="GO" id="GO:0006508">
    <property type="term" value="P:proteolysis"/>
    <property type="evidence" value="ECO:0007669"/>
    <property type="project" value="UniProtKB-KW"/>
</dbReference>
<reference evidence="9 10" key="1">
    <citation type="submission" date="2016-08" db="EMBL/GenBank/DDBJ databases">
        <title>Genomes of anaerobic fungi encode conserved fungal cellulosomes for biomass hydrolysis.</title>
        <authorList>
            <consortium name="DOE Joint Genome Institute"/>
            <person name="Haitjema C.H."/>
            <person name="Gilmore S.P."/>
            <person name="Henske J.K."/>
            <person name="Solomon K.V."/>
            <person name="De Groot R."/>
            <person name="Kuo A."/>
            <person name="Mondo S.J."/>
            <person name="Salamov A.A."/>
            <person name="Labutti K."/>
            <person name="Zhao Z."/>
            <person name="Chiniquy J."/>
            <person name="Barry K."/>
            <person name="Brewer H.M."/>
            <person name="Purvine S.O."/>
            <person name="Wright A.T."/>
            <person name="Boxma B."/>
            <person name="Van Alen T."/>
            <person name="Hackstein J.H."/>
            <person name="Baker S.E."/>
            <person name="Grigoriev I.V."/>
            <person name="O'Malley M.A."/>
        </authorList>
    </citation>
    <scope>NUCLEOTIDE SEQUENCE [LARGE SCALE GENOMIC DNA]</scope>
    <source>
        <strain evidence="10">finn</strain>
    </source>
</reference>
<evidence type="ECO:0000256" key="7">
    <source>
        <dbReference type="SAM" id="MobiDB-lite"/>
    </source>
</evidence>
<dbReference type="InterPro" id="IPR006155">
    <property type="entry name" value="Josephin"/>
</dbReference>
<feature type="active site" evidence="6">
    <location>
        <position position="156"/>
    </location>
</feature>
<dbReference type="Pfam" id="PF02099">
    <property type="entry name" value="Josephin"/>
    <property type="match status" value="1"/>
</dbReference>
<accession>A0A1Y1V214</accession>
<evidence type="ECO:0000256" key="5">
    <source>
        <dbReference type="ARBA" id="ARBA00022801"/>
    </source>
</evidence>
<comment type="catalytic activity">
    <reaction evidence="1">
        <text>Thiol-dependent hydrolysis of ester, thioester, amide, peptide and isopeptide bonds formed by the C-terminal Gly of ubiquitin (a 76-residue protein attached to proteins as an intracellular targeting signal).</text>
        <dbReference type="EC" id="3.4.19.12"/>
    </reaction>
</comment>
<dbReference type="SMART" id="SM01246">
    <property type="entry name" value="Josephin"/>
    <property type="match status" value="1"/>
</dbReference>
<keyword evidence="4" id="KW-0833">Ubl conjugation pathway</keyword>
<keyword evidence="3" id="KW-0645">Protease</keyword>
<organism evidence="9 10">
    <name type="scientific">Piromyces finnis</name>
    <dbReference type="NCBI Taxonomy" id="1754191"/>
    <lineage>
        <taxon>Eukaryota</taxon>
        <taxon>Fungi</taxon>
        <taxon>Fungi incertae sedis</taxon>
        <taxon>Chytridiomycota</taxon>
        <taxon>Chytridiomycota incertae sedis</taxon>
        <taxon>Neocallimastigomycetes</taxon>
        <taxon>Neocallimastigales</taxon>
        <taxon>Neocallimastigaceae</taxon>
        <taxon>Piromyces</taxon>
    </lineage>
</organism>
<keyword evidence="5 6" id="KW-0378">Hydrolase</keyword>
<dbReference type="Proteomes" id="UP000193719">
    <property type="component" value="Unassembled WGS sequence"/>
</dbReference>
<dbReference type="PROSITE" id="PS50957">
    <property type="entry name" value="JOSEPHIN"/>
    <property type="match status" value="1"/>
</dbReference>
<feature type="active site" evidence="6">
    <location>
        <position position="141"/>
    </location>
</feature>
<dbReference type="OrthoDB" id="10063692at2759"/>
<evidence type="ECO:0000256" key="2">
    <source>
        <dbReference type="ARBA" id="ARBA00012759"/>
    </source>
</evidence>
<evidence type="ECO:0000313" key="10">
    <source>
        <dbReference type="Proteomes" id="UP000193719"/>
    </source>
</evidence>
<evidence type="ECO:0000259" key="8">
    <source>
        <dbReference type="PROSITE" id="PS50957"/>
    </source>
</evidence>
<protein>
    <recommendedName>
        <fullName evidence="2">ubiquitinyl hydrolase 1</fullName>
        <ecNumber evidence="2">3.4.19.12</ecNumber>
    </recommendedName>
</protein>
<dbReference type="InterPro" id="IPR040053">
    <property type="entry name" value="JOSD1/2"/>
</dbReference>
<evidence type="ECO:0000256" key="1">
    <source>
        <dbReference type="ARBA" id="ARBA00000707"/>
    </source>
</evidence>
<dbReference type="GO" id="GO:0016579">
    <property type="term" value="P:protein deubiquitination"/>
    <property type="evidence" value="ECO:0007669"/>
    <property type="project" value="InterPro"/>
</dbReference>
<dbReference type="Gene3D" id="3.90.70.40">
    <property type="match status" value="1"/>
</dbReference>
<feature type="compositionally biased region" description="Basic and acidic residues" evidence="7">
    <location>
        <begin position="153"/>
        <end position="173"/>
    </location>
</feature>
<gene>
    <name evidence="9" type="ORF">BCR36DRAFT_585955</name>
</gene>
<dbReference type="AlphaFoldDB" id="A0A1Y1V214"/>
<evidence type="ECO:0000256" key="6">
    <source>
        <dbReference type="PROSITE-ProRule" id="PRU00331"/>
    </source>
</evidence>
<proteinExistence type="predicted"/>
<sequence length="271" mass="31950">MSLQKNKNIVNGYIYHEKQHLGYCAKHALNSLFQREEFTINELNKICNTLKVQYANYKLFNPHKSVLPIGNYDVNVIMWALNTREKEIQWFDNRHLDELEQLDIDVLYGIIINKGSKGSIFNKHWYTLRPVYKNKNRMIIHEKILRSSSSQIKGKDMKIEDKKESKSEKEKKASQIKPPEIPPTNLIATKITLTHITVDSNNNNYSTVEESPRNNEESIMKSDTKEEYEFSWWNLDSKLQAPIRYISKEDLIFHIKCQIVNNSQILLIYNK</sequence>
<feature type="active site" evidence="6">
    <location>
        <position position="24"/>
    </location>
</feature>
<feature type="region of interest" description="Disordered" evidence="7">
    <location>
        <begin position="151"/>
        <end position="179"/>
    </location>
</feature>
<evidence type="ECO:0000256" key="4">
    <source>
        <dbReference type="ARBA" id="ARBA00022786"/>
    </source>
</evidence>
<dbReference type="STRING" id="1754191.A0A1Y1V214"/>
<dbReference type="EMBL" id="MCFH01000043">
    <property type="protein sequence ID" value="ORX44838.1"/>
    <property type="molecule type" value="Genomic_DNA"/>
</dbReference>
<comment type="caution">
    <text evidence="9">The sequence shown here is derived from an EMBL/GenBank/DDBJ whole genome shotgun (WGS) entry which is preliminary data.</text>
</comment>